<protein>
    <submittedName>
        <fullName evidence="2">Uncharacterized protein</fullName>
    </submittedName>
</protein>
<evidence type="ECO:0000313" key="2">
    <source>
        <dbReference type="EMBL" id="OTG28664.1"/>
    </source>
</evidence>
<reference evidence="2" key="2">
    <citation type="submission" date="2017-02" db="EMBL/GenBank/DDBJ databases">
        <title>Sunflower complete genome.</title>
        <authorList>
            <person name="Langlade N."/>
            <person name="Munos S."/>
        </authorList>
    </citation>
    <scope>NUCLEOTIDE SEQUENCE [LARGE SCALE GENOMIC DNA]</scope>
    <source>
        <tissue evidence="2">Leaves</tissue>
    </source>
</reference>
<proteinExistence type="predicted"/>
<dbReference type="EMBL" id="MNCJ02000319">
    <property type="protein sequence ID" value="KAF5810589.1"/>
    <property type="molecule type" value="Genomic_DNA"/>
</dbReference>
<gene>
    <name evidence="2" type="ORF">HannXRQ_Chr04g0113801</name>
    <name evidence="1" type="ORF">HanXRQr2_Chr04g0171331</name>
</gene>
<dbReference type="InParanoid" id="A0A251UZU3"/>
<evidence type="ECO:0000313" key="1">
    <source>
        <dbReference type="EMBL" id="KAF5810589.1"/>
    </source>
</evidence>
<organism evidence="2 3">
    <name type="scientific">Helianthus annuus</name>
    <name type="common">Common sunflower</name>
    <dbReference type="NCBI Taxonomy" id="4232"/>
    <lineage>
        <taxon>Eukaryota</taxon>
        <taxon>Viridiplantae</taxon>
        <taxon>Streptophyta</taxon>
        <taxon>Embryophyta</taxon>
        <taxon>Tracheophyta</taxon>
        <taxon>Spermatophyta</taxon>
        <taxon>Magnoliopsida</taxon>
        <taxon>eudicotyledons</taxon>
        <taxon>Gunneridae</taxon>
        <taxon>Pentapetalae</taxon>
        <taxon>asterids</taxon>
        <taxon>campanulids</taxon>
        <taxon>Asterales</taxon>
        <taxon>Asteraceae</taxon>
        <taxon>Asteroideae</taxon>
        <taxon>Heliantheae alliance</taxon>
        <taxon>Heliantheae</taxon>
        <taxon>Helianthus</taxon>
    </lineage>
</organism>
<evidence type="ECO:0000313" key="3">
    <source>
        <dbReference type="Proteomes" id="UP000215914"/>
    </source>
</evidence>
<dbReference type="Proteomes" id="UP000215914">
    <property type="component" value="Chromosome 4"/>
</dbReference>
<name>A0A251UZU3_HELAN</name>
<accession>A0A251UZU3</accession>
<keyword evidence="3" id="KW-1185">Reference proteome</keyword>
<dbReference type="EMBL" id="CM007893">
    <property type="protein sequence ID" value="OTG28664.1"/>
    <property type="molecule type" value="Genomic_DNA"/>
</dbReference>
<dbReference type="AlphaFoldDB" id="A0A251UZU3"/>
<reference evidence="1 3" key="1">
    <citation type="journal article" date="2017" name="Nature">
        <title>The sunflower genome provides insights into oil metabolism, flowering and Asterid evolution.</title>
        <authorList>
            <person name="Badouin H."/>
            <person name="Gouzy J."/>
            <person name="Grassa C.J."/>
            <person name="Murat F."/>
            <person name="Staton S.E."/>
            <person name="Cottret L."/>
            <person name="Lelandais-Briere C."/>
            <person name="Owens G.L."/>
            <person name="Carrere S."/>
            <person name="Mayjonade B."/>
            <person name="Legrand L."/>
            <person name="Gill N."/>
            <person name="Kane N.C."/>
            <person name="Bowers J.E."/>
            <person name="Hubner S."/>
            <person name="Bellec A."/>
            <person name="Berard A."/>
            <person name="Berges H."/>
            <person name="Blanchet N."/>
            <person name="Boniface M.C."/>
            <person name="Brunel D."/>
            <person name="Catrice O."/>
            <person name="Chaidir N."/>
            <person name="Claudel C."/>
            <person name="Donnadieu C."/>
            <person name="Faraut T."/>
            <person name="Fievet G."/>
            <person name="Helmstetter N."/>
            <person name="King M."/>
            <person name="Knapp S.J."/>
            <person name="Lai Z."/>
            <person name="Le Paslier M.C."/>
            <person name="Lippi Y."/>
            <person name="Lorenzon L."/>
            <person name="Mandel J.R."/>
            <person name="Marage G."/>
            <person name="Marchand G."/>
            <person name="Marquand E."/>
            <person name="Bret-Mestries E."/>
            <person name="Morien E."/>
            <person name="Nambeesan S."/>
            <person name="Nguyen T."/>
            <person name="Pegot-Espagnet P."/>
            <person name="Pouilly N."/>
            <person name="Raftis F."/>
            <person name="Sallet E."/>
            <person name="Schiex T."/>
            <person name="Thomas J."/>
            <person name="Vandecasteele C."/>
            <person name="Vares D."/>
            <person name="Vear F."/>
            <person name="Vautrin S."/>
            <person name="Crespi M."/>
            <person name="Mangin B."/>
            <person name="Burke J.M."/>
            <person name="Salse J."/>
            <person name="Munos S."/>
            <person name="Vincourt P."/>
            <person name="Rieseberg L.H."/>
            <person name="Langlade N.B."/>
        </authorList>
    </citation>
    <scope>NUCLEOTIDE SEQUENCE [LARGE SCALE GENOMIC DNA]</scope>
    <source>
        <strain evidence="3">cv. SF193</strain>
        <tissue evidence="1">Leaves</tissue>
    </source>
</reference>
<dbReference type="Gramene" id="mRNA:HanXRQr2_Chr04g0171331">
    <property type="protein sequence ID" value="mRNA:HanXRQr2_Chr04g0171331"/>
    <property type="gene ID" value="HanXRQr2_Chr04g0171331"/>
</dbReference>
<sequence>MRFRMFLSFIEELSRDKAYFVNIKHLWPLKFGDSQFIWLVCVSLVHQVDGHIRLTEGNNTGPINLEIQVNIMMNSPCLKLQRM</sequence>
<reference evidence="1" key="3">
    <citation type="submission" date="2020-06" db="EMBL/GenBank/DDBJ databases">
        <title>Helianthus annuus Genome sequencing and assembly Release 2.</title>
        <authorList>
            <person name="Gouzy J."/>
            <person name="Langlade N."/>
            <person name="Munos S."/>
        </authorList>
    </citation>
    <scope>NUCLEOTIDE SEQUENCE</scope>
    <source>
        <tissue evidence="1">Leaves</tissue>
    </source>
</reference>